<keyword evidence="2" id="KW-0614">Plasmid</keyword>
<dbReference type="SUPFAM" id="SSF50129">
    <property type="entry name" value="GroES-like"/>
    <property type="match status" value="1"/>
</dbReference>
<proteinExistence type="predicted"/>
<evidence type="ECO:0000313" key="2">
    <source>
        <dbReference type="EMBL" id="AXA43276.1"/>
    </source>
</evidence>
<feature type="region of interest" description="Disordered" evidence="1">
    <location>
        <begin position="1"/>
        <end position="27"/>
    </location>
</feature>
<dbReference type="InterPro" id="IPR011032">
    <property type="entry name" value="GroES-like_sf"/>
</dbReference>
<dbReference type="EMBL" id="CP030761">
    <property type="protein sequence ID" value="AXA43276.1"/>
    <property type="molecule type" value="Genomic_DNA"/>
</dbReference>
<evidence type="ECO:0000256" key="1">
    <source>
        <dbReference type="SAM" id="MobiDB-lite"/>
    </source>
</evidence>
<evidence type="ECO:0000313" key="3">
    <source>
        <dbReference type="Proteomes" id="UP000251166"/>
    </source>
</evidence>
<name>A0A2Z4YPY9_RHILE</name>
<reference evidence="2 3" key="1">
    <citation type="submission" date="2018-07" db="EMBL/GenBank/DDBJ databases">
        <title>Rhizobium leguminosarum strain:ATCC 14479 Genome sequencing and assembly.</title>
        <authorList>
            <person name="Chakraborty R."/>
        </authorList>
    </citation>
    <scope>NUCLEOTIDE SEQUENCE [LARGE SCALE GENOMIC DNA]</scope>
    <source>
        <strain evidence="2 3">ATCC 14479</strain>
        <plasmid evidence="3">Plasmid unnamed1</plasmid>
    </source>
</reference>
<gene>
    <name evidence="2" type="ORF">DLJ82_5715</name>
</gene>
<dbReference type="AlphaFoldDB" id="A0A2Z4YPY9"/>
<protein>
    <submittedName>
        <fullName evidence="2">Uncharacterized protein</fullName>
    </submittedName>
</protein>
<sequence length="132" mass="14124">MSADLNPEDVANRSESNRHDPPGGTEVMEMIDLPEPVAGPGQVPVEVAAAGVNFMDIGVRRGTIGRDIEYLQYWEWKESAALPRSARACGISCPVNASPVAYGPGSYAERVAIAADALVTCPTRSTIIKLRR</sequence>
<organism evidence="2 3">
    <name type="scientific">Rhizobium leguminosarum</name>
    <dbReference type="NCBI Taxonomy" id="384"/>
    <lineage>
        <taxon>Bacteria</taxon>
        <taxon>Pseudomonadati</taxon>
        <taxon>Pseudomonadota</taxon>
        <taxon>Alphaproteobacteria</taxon>
        <taxon>Hyphomicrobiales</taxon>
        <taxon>Rhizobiaceae</taxon>
        <taxon>Rhizobium/Agrobacterium group</taxon>
        <taxon>Rhizobium</taxon>
    </lineage>
</organism>
<dbReference type="Proteomes" id="UP000251166">
    <property type="component" value="Plasmid unnamed1"/>
</dbReference>
<accession>A0A2Z4YPY9</accession>
<dbReference type="Gene3D" id="3.90.180.10">
    <property type="entry name" value="Medium-chain alcohol dehydrogenases, catalytic domain"/>
    <property type="match status" value="1"/>
</dbReference>
<feature type="compositionally biased region" description="Basic and acidic residues" evidence="1">
    <location>
        <begin position="10"/>
        <end position="21"/>
    </location>
</feature>
<geneLocation type="plasmid" evidence="2 3">
    <name>unnamed1</name>
</geneLocation>